<organism evidence="1 3">
    <name type="scientific">Rhizophagus clarus</name>
    <dbReference type="NCBI Taxonomy" id="94130"/>
    <lineage>
        <taxon>Eukaryota</taxon>
        <taxon>Fungi</taxon>
        <taxon>Fungi incertae sedis</taxon>
        <taxon>Mucoromycota</taxon>
        <taxon>Glomeromycotina</taxon>
        <taxon>Glomeromycetes</taxon>
        <taxon>Glomerales</taxon>
        <taxon>Glomeraceae</taxon>
        <taxon>Rhizophagus</taxon>
    </lineage>
</organism>
<dbReference type="OrthoDB" id="2305901at2759"/>
<dbReference type="Proteomes" id="UP000615446">
    <property type="component" value="Unassembled WGS sequence"/>
</dbReference>
<evidence type="ECO:0000313" key="1">
    <source>
        <dbReference type="EMBL" id="GBB88769.1"/>
    </source>
</evidence>
<protein>
    <recommendedName>
        <fullName evidence="4">F-box domain-containing protein</fullName>
    </recommendedName>
</protein>
<keyword evidence="3" id="KW-1185">Reference proteome</keyword>
<reference evidence="1 3" key="1">
    <citation type="submission" date="2017-11" db="EMBL/GenBank/DDBJ databases">
        <title>The genome of Rhizophagus clarus HR1 reveals common genetic basis of auxotrophy among arbuscular mycorrhizal fungi.</title>
        <authorList>
            <person name="Kobayashi Y."/>
        </authorList>
    </citation>
    <scope>NUCLEOTIDE SEQUENCE [LARGE SCALE GENOMIC DNA]</scope>
    <source>
        <strain evidence="1 3">HR1</strain>
    </source>
</reference>
<comment type="caution">
    <text evidence="1">The sequence shown here is derived from an EMBL/GenBank/DDBJ whole genome shotgun (WGS) entry which is preliminary data.</text>
</comment>
<sequence length="546" mass="65027">MACSKLFSGDIPELINKIIKYLRYDSKTLHSCILVNRLWCRLAIPLLWEDPFLHYKVVPDFIGILLHNLNEDDKTKLNEYIIIHNDLFPSNTLFNYPSFIQNLNTSRIFYSIGKWIKSVTKYFIRNLSDSQISNFKKLIWRSLFLVLIKNEINLHSLEIILNDANEIEFFDEFLELILQNPNFIYNIKNFNFRTYVDTTEDIIKFLELLHFNCKSISSLHFRFLSYYNRNNYSIIEKVLSRIIGSQENLRIISFANSSFPLYHLLLSLRYLNCSNTLNTIMFYVVSFENITVLSEVFNQLNVLESIHIVYCYHLDSKFIQQIKNIYKPFKLKSLILSRNLGIESIKFLIQLSGNYLENIGIIGDDRLEQILPLIIKYCSKIKYLNPIELQVQNLYLLFDLIKNITQNLNYLTIGLSSYNGYDNEHFSSIILLNLGQILPFKLEYLNLRLVFNTNDLKIFLKNSQNTFIKKLLIYNYIKYDENENILPYIEEYIMKKKRVKYLAVLENSGNYSFDKVEVFQLYDIQIIYYYDLIIDPHRYIEETYLK</sequence>
<dbReference type="EMBL" id="BEXD01000599">
    <property type="protein sequence ID" value="GBB88769.1"/>
    <property type="molecule type" value="Genomic_DNA"/>
</dbReference>
<evidence type="ECO:0000313" key="3">
    <source>
        <dbReference type="Proteomes" id="UP000247702"/>
    </source>
</evidence>
<dbReference type="Proteomes" id="UP000247702">
    <property type="component" value="Unassembled WGS sequence"/>
</dbReference>
<reference evidence="2" key="2">
    <citation type="submission" date="2019-10" db="EMBL/GenBank/DDBJ databases">
        <title>Conservation and host-specific expression of non-tandemly repeated heterogenous ribosome RNA gene in arbuscular mycorrhizal fungi.</title>
        <authorList>
            <person name="Maeda T."/>
            <person name="Kobayashi Y."/>
            <person name="Nakagawa T."/>
            <person name="Ezawa T."/>
            <person name="Yamaguchi K."/>
            <person name="Bino T."/>
            <person name="Nishimoto Y."/>
            <person name="Shigenobu S."/>
            <person name="Kawaguchi M."/>
        </authorList>
    </citation>
    <scope>NUCLEOTIDE SEQUENCE</scope>
    <source>
        <strain evidence="2">HR1</strain>
    </source>
</reference>
<evidence type="ECO:0000313" key="2">
    <source>
        <dbReference type="EMBL" id="GES83829.1"/>
    </source>
</evidence>
<dbReference type="EMBL" id="BLAL01000074">
    <property type="protein sequence ID" value="GES83829.1"/>
    <property type="molecule type" value="Genomic_DNA"/>
</dbReference>
<proteinExistence type="predicted"/>
<name>A0A2Z6QSE0_9GLOM</name>
<gene>
    <name evidence="2" type="ORF">RCL2_001097900</name>
    <name evidence="1" type="ORF">RclHR1_15370002</name>
</gene>
<dbReference type="AlphaFoldDB" id="A0A2Z6QSE0"/>
<dbReference type="STRING" id="94130.A0A2Z6QSE0"/>
<evidence type="ECO:0008006" key="4">
    <source>
        <dbReference type="Google" id="ProtNLM"/>
    </source>
</evidence>
<accession>A0A2Z6QSE0</accession>